<dbReference type="Pfam" id="PF00561">
    <property type="entry name" value="Abhydrolase_1"/>
    <property type="match status" value="1"/>
</dbReference>
<dbReference type="Proteomes" id="UP000596130">
    <property type="component" value="Chromosome"/>
</dbReference>
<dbReference type="PANTHER" id="PTHR43689:SF8">
    <property type="entry name" value="ALPHA_BETA-HYDROLASES SUPERFAMILY PROTEIN"/>
    <property type="match status" value="1"/>
</dbReference>
<dbReference type="EMBL" id="CP065959">
    <property type="protein sequence ID" value="QQC92394.1"/>
    <property type="molecule type" value="Genomic_DNA"/>
</dbReference>
<evidence type="ECO:0000313" key="3">
    <source>
        <dbReference type="Proteomes" id="UP000596130"/>
    </source>
</evidence>
<organism evidence="2 3">
    <name type="scientific">Streptomyces alfalfae</name>
    <dbReference type="NCBI Taxonomy" id="1642299"/>
    <lineage>
        <taxon>Bacteria</taxon>
        <taxon>Bacillati</taxon>
        <taxon>Actinomycetota</taxon>
        <taxon>Actinomycetes</taxon>
        <taxon>Kitasatosporales</taxon>
        <taxon>Streptomycetaceae</taxon>
        <taxon>Streptomyces</taxon>
    </lineage>
</organism>
<sequence>MILLLHGNATSAWAWQDIMTDLASTHRVLALALPGYGDTSPLDDIHPSVLTDFVAAFLDKIDVQEVIVVGHSLGGLLAAHFTLTYPGRVRRLVMADSAGLGRAVNPGVIGAALTPKPVAELVISALLLPGGGLISVLASAVQLRQPWRVPLHFWRHHLRLSRSRTFLETSYQAVRLGTGPAGQRARYSCRGRLCDIRVPTLIIWGLSDEIYPVWQAVAALRRLPRGQLTIIPGAGHVSIADCHEEFMDALGPFVRDELKSL</sequence>
<reference evidence="2 3" key="1">
    <citation type="submission" date="2020-12" db="EMBL/GenBank/DDBJ databases">
        <title>Identification and biosynthesis of polyene macrolides produced by Streptomyces alfalfae Men-myco-93-63.</title>
        <authorList>
            <person name="Liu D."/>
            <person name="Li Y."/>
            <person name="Liu L."/>
            <person name="Han X."/>
            <person name="Shen F."/>
        </authorList>
    </citation>
    <scope>NUCLEOTIDE SEQUENCE [LARGE SCALE GENOMIC DNA]</scope>
    <source>
        <strain evidence="2 3">Men-myco-93-63</strain>
    </source>
</reference>
<name>A0A7T4PLP9_9ACTN</name>
<dbReference type="InterPro" id="IPR029058">
    <property type="entry name" value="AB_hydrolase_fold"/>
</dbReference>
<protein>
    <submittedName>
        <fullName evidence="2">Alpha/beta hydrolase</fullName>
    </submittedName>
</protein>
<feature type="domain" description="AB hydrolase-1" evidence="1">
    <location>
        <begin position="2"/>
        <end position="239"/>
    </location>
</feature>
<dbReference type="PANTHER" id="PTHR43689">
    <property type="entry name" value="HYDROLASE"/>
    <property type="match status" value="1"/>
</dbReference>
<dbReference type="Gene3D" id="3.40.50.1820">
    <property type="entry name" value="alpha/beta hydrolase"/>
    <property type="match status" value="1"/>
</dbReference>
<proteinExistence type="predicted"/>
<evidence type="ECO:0000313" key="2">
    <source>
        <dbReference type="EMBL" id="QQC92394.1"/>
    </source>
</evidence>
<accession>A0A7T4PLP9</accession>
<evidence type="ECO:0000259" key="1">
    <source>
        <dbReference type="Pfam" id="PF00561"/>
    </source>
</evidence>
<dbReference type="GO" id="GO:0016787">
    <property type="term" value="F:hydrolase activity"/>
    <property type="evidence" value="ECO:0007669"/>
    <property type="project" value="UniProtKB-KW"/>
</dbReference>
<gene>
    <name evidence="2" type="ORF">I8755_31380</name>
</gene>
<dbReference type="RefSeq" id="WP_198504152.1">
    <property type="nucleotide sequence ID" value="NZ_CP065959.1"/>
</dbReference>
<dbReference type="PRINTS" id="PR00111">
    <property type="entry name" value="ABHYDROLASE"/>
</dbReference>
<dbReference type="AlphaFoldDB" id="A0A7T4PLP9"/>
<keyword evidence="2" id="KW-0378">Hydrolase</keyword>
<dbReference type="InterPro" id="IPR000073">
    <property type="entry name" value="AB_hydrolase_1"/>
</dbReference>
<dbReference type="SUPFAM" id="SSF53474">
    <property type="entry name" value="alpha/beta-Hydrolases"/>
    <property type="match status" value="1"/>
</dbReference>